<proteinExistence type="predicted"/>
<evidence type="ECO:0000256" key="1">
    <source>
        <dbReference type="SAM" id="MobiDB-lite"/>
    </source>
</evidence>
<comment type="caution">
    <text evidence="2">The sequence shown here is derived from an EMBL/GenBank/DDBJ whole genome shotgun (WGS) entry which is preliminary data.</text>
</comment>
<gene>
    <name evidence="2" type="ORF">BN2614_LOCUS5</name>
</gene>
<organism evidence="2 3">
    <name type="scientific">Gulo gulo</name>
    <name type="common">Wolverine</name>
    <name type="synonym">Gluton</name>
    <dbReference type="NCBI Taxonomy" id="48420"/>
    <lineage>
        <taxon>Eukaryota</taxon>
        <taxon>Metazoa</taxon>
        <taxon>Chordata</taxon>
        <taxon>Craniata</taxon>
        <taxon>Vertebrata</taxon>
        <taxon>Euteleostomi</taxon>
        <taxon>Mammalia</taxon>
        <taxon>Eutheria</taxon>
        <taxon>Laurasiatheria</taxon>
        <taxon>Carnivora</taxon>
        <taxon>Caniformia</taxon>
        <taxon>Musteloidea</taxon>
        <taxon>Mustelidae</taxon>
        <taxon>Guloninae</taxon>
        <taxon>Gulo</taxon>
    </lineage>
</organism>
<dbReference type="AlphaFoldDB" id="A0A9X9LEA9"/>
<protein>
    <submittedName>
        <fullName evidence="2">Uncharacterized protein</fullName>
    </submittedName>
</protein>
<evidence type="ECO:0000313" key="3">
    <source>
        <dbReference type="Proteomes" id="UP000269945"/>
    </source>
</evidence>
<reference evidence="2 3" key="1">
    <citation type="submission" date="2018-10" db="EMBL/GenBank/DDBJ databases">
        <authorList>
            <person name="Ekblom R."/>
            <person name="Jareborg N."/>
        </authorList>
    </citation>
    <scope>NUCLEOTIDE SEQUENCE [LARGE SCALE GENOMIC DNA]</scope>
    <source>
        <tissue evidence="2">Muscle</tissue>
    </source>
</reference>
<name>A0A9X9LEA9_GULGU</name>
<keyword evidence="3" id="KW-1185">Reference proteome</keyword>
<accession>A0A9X9LEA9</accession>
<dbReference type="EMBL" id="CYRY02001338">
    <property type="protein sequence ID" value="VCW65990.1"/>
    <property type="molecule type" value="Genomic_DNA"/>
</dbReference>
<sequence>MSVTVSTQAGGRKTGIRPGAHPSSAWEAGRQRQLTYTKFQAGLAPPQEIWLWGRISRVRACLLPVSLHSGKALSILRGKGGERVGWEWGVYIKEGVRKENKKIMRKETASPFSGKRFRLGCKSLEFSP</sequence>
<dbReference type="Proteomes" id="UP000269945">
    <property type="component" value="Unassembled WGS sequence"/>
</dbReference>
<feature type="region of interest" description="Disordered" evidence="1">
    <location>
        <begin position="1"/>
        <end position="29"/>
    </location>
</feature>
<evidence type="ECO:0000313" key="2">
    <source>
        <dbReference type="EMBL" id="VCW65990.1"/>
    </source>
</evidence>